<dbReference type="STRING" id="74649.A0A2P6PN07"/>
<sequence length="124" mass="13820">MISDFGIEPRIEHYASLVDIIGWHGQLEEAMDLINSMSFEFEADKPVWGALLGACRVHNNAELAKVAAEALMRLESECSAPYVLLYNMYADAGQCDEAAAVRLLMDNNKIIKQKGYSQVDFSQC</sequence>
<evidence type="ECO:0000313" key="1">
    <source>
        <dbReference type="EMBL" id="PRQ23301.1"/>
    </source>
</evidence>
<dbReference type="InterPro" id="IPR046960">
    <property type="entry name" value="PPR_At4g14850-like_plant"/>
</dbReference>
<organism evidence="1 2">
    <name type="scientific">Rosa chinensis</name>
    <name type="common">China rose</name>
    <dbReference type="NCBI Taxonomy" id="74649"/>
    <lineage>
        <taxon>Eukaryota</taxon>
        <taxon>Viridiplantae</taxon>
        <taxon>Streptophyta</taxon>
        <taxon>Embryophyta</taxon>
        <taxon>Tracheophyta</taxon>
        <taxon>Spermatophyta</taxon>
        <taxon>Magnoliopsida</taxon>
        <taxon>eudicotyledons</taxon>
        <taxon>Gunneridae</taxon>
        <taxon>Pentapetalae</taxon>
        <taxon>rosids</taxon>
        <taxon>fabids</taxon>
        <taxon>Rosales</taxon>
        <taxon>Rosaceae</taxon>
        <taxon>Rosoideae</taxon>
        <taxon>Rosoideae incertae sedis</taxon>
        <taxon>Rosa</taxon>
    </lineage>
</organism>
<dbReference type="GO" id="GO:0009451">
    <property type="term" value="P:RNA modification"/>
    <property type="evidence" value="ECO:0007669"/>
    <property type="project" value="InterPro"/>
</dbReference>
<proteinExistence type="predicted"/>
<dbReference type="Gramene" id="PRQ23301">
    <property type="protein sequence ID" value="PRQ23301"/>
    <property type="gene ID" value="RchiOBHm_Chr6g0259851"/>
</dbReference>
<dbReference type="AlphaFoldDB" id="A0A2P6PN07"/>
<accession>A0A2P6PN07</accession>
<name>A0A2P6PN07_ROSCH</name>
<dbReference type="OMA" id="NFDIAIC"/>
<evidence type="ECO:0000313" key="2">
    <source>
        <dbReference type="Proteomes" id="UP000238479"/>
    </source>
</evidence>
<dbReference type="Pfam" id="PF20431">
    <property type="entry name" value="E_motif"/>
    <property type="match status" value="1"/>
</dbReference>
<dbReference type="InterPro" id="IPR011990">
    <property type="entry name" value="TPR-like_helical_dom_sf"/>
</dbReference>
<dbReference type="InterPro" id="IPR046848">
    <property type="entry name" value="E_motif"/>
</dbReference>
<dbReference type="GO" id="GO:0003723">
    <property type="term" value="F:RNA binding"/>
    <property type="evidence" value="ECO:0007669"/>
    <property type="project" value="InterPro"/>
</dbReference>
<protein>
    <recommendedName>
        <fullName evidence="3">Pentatricopeptide</fullName>
    </recommendedName>
</protein>
<gene>
    <name evidence="1" type="ORF">RchiOBHm_Chr6g0259851</name>
</gene>
<keyword evidence="2" id="KW-1185">Reference proteome</keyword>
<dbReference type="Gene3D" id="1.25.40.10">
    <property type="entry name" value="Tetratricopeptide repeat domain"/>
    <property type="match status" value="1"/>
</dbReference>
<dbReference type="PANTHER" id="PTHR47926">
    <property type="entry name" value="PENTATRICOPEPTIDE REPEAT-CONTAINING PROTEIN"/>
    <property type="match status" value="1"/>
</dbReference>
<reference evidence="1 2" key="1">
    <citation type="journal article" date="2018" name="Nat. Genet.">
        <title>The Rosa genome provides new insights in the design of modern roses.</title>
        <authorList>
            <person name="Bendahmane M."/>
        </authorList>
    </citation>
    <scope>NUCLEOTIDE SEQUENCE [LARGE SCALE GENOMIC DNA]</scope>
    <source>
        <strain evidence="2">cv. Old Blush</strain>
    </source>
</reference>
<dbReference type="PANTHER" id="PTHR47926:SF468">
    <property type="entry name" value="PENTATRICOPEPTIDE REPEAT-CONTAINING PROTEIN"/>
    <property type="match status" value="1"/>
</dbReference>
<dbReference type="EMBL" id="PDCK01000044">
    <property type="protein sequence ID" value="PRQ23301.1"/>
    <property type="molecule type" value="Genomic_DNA"/>
</dbReference>
<dbReference type="Proteomes" id="UP000238479">
    <property type="component" value="Chromosome 6"/>
</dbReference>
<evidence type="ECO:0008006" key="3">
    <source>
        <dbReference type="Google" id="ProtNLM"/>
    </source>
</evidence>
<comment type="caution">
    <text evidence="1">The sequence shown here is derived from an EMBL/GenBank/DDBJ whole genome shotgun (WGS) entry which is preliminary data.</text>
</comment>